<dbReference type="Proteomes" id="UP000182508">
    <property type="component" value="Unassembled WGS sequence"/>
</dbReference>
<evidence type="ECO:0000313" key="2">
    <source>
        <dbReference type="EMBL" id="SDB29374.1"/>
    </source>
</evidence>
<accession>A0A1G6C9B1</accession>
<dbReference type="Pfam" id="PF11667">
    <property type="entry name" value="DUF3267"/>
    <property type="match status" value="1"/>
</dbReference>
<feature type="transmembrane region" description="Helical" evidence="1">
    <location>
        <begin position="15"/>
        <end position="37"/>
    </location>
</feature>
<protein>
    <submittedName>
        <fullName evidence="2">Putative zincin peptidase</fullName>
    </submittedName>
</protein>
<feature type="transmembrane region" description="Helical" evidence="1">
    <location>
        <begin position="57"/>
        <end position="78"/>
    </location>
</feature>
<dbReference type="eggNOG" id="ENOG5032VKF">
    <property type="taxonomic scope" value="Bacteria"/>
</dbReference>
<feature type="transmembrane region" description="Helical" evidence="1">
    <location>
        <begin position="138"/>
        <end position="160"/>
    </location>
</feature>
<gene>
    <name evidence="2" type="ORF">SAMN02910293_01471</name>
</gene>
<proteinExistence type="predicted"/>
<dbReference type="RefSeq" id="WP_074486207.1">
    <property type="nucleotide sequence ID" value="NZ_FMXP01000019.1"/>
</dbReference>
<keyword evidence="1" id="KW-0812">Transmembrane</keyword>
<feature type="transmembrane region" description="Helical" evidence="1">
    <location>
        <begin position="112"/>
        <end position="132"/>
    </location>
</feature>
<keyword evidence="1" id="KW-1133">Transmembrane helix</keyword>
<name>A0A1G6C9B1_9STRE</name>
<evidence type="ECO:0000256" key="1">
    <source>
        <dbReference type="SAM" id="Phobius"/>
    </source>
</evidence>
<organism evidence="2 3">
    <name type="scientific">Streptococcus henryi</name>
    <dbReference type="NCBI Taxonomy" id="439219"/>
    <lineage>
        <taxon>Bacteria</taxon>
        <taxon>Bacillati</taxon>
        <taxon>Bacillota</taxon>
        <taxon>Bacilli</taxon>
        <taxon>Lactobacillales</taxon>
        <taxon>Streptococcaceae</taxon>
        <taxon>Streptococcus</taxon>
    </lineage>
</organism>
<dbReference type="InterPro" id="IPR021683">
    <property type="entry name" value="DUF3267"/>
</dbReference>
<dbReference type="STRING" id="439219.SAMN02910293_01471"/>
<sequence length="187" mass="21098">MKLLKEVDILHNKKLVIVLNLVALILFLAFLPLFYRLGLVIQESSGRTLVINPLDPFLALLCFLVILVVHELIHGLFFKIFKPENKVTFGIVWKSGMAYATSPGSHYTRVQMLVITLAPFVCLTSFLTLIYALNLMSLMGYTLLAAMHAAGCTGDFYYTYHLTCKFTNQKILVEDTESGLRIYGLED</sequence>
<dbReference type="EMBL" id="FMXP01000019">
    <property type="protein sequence ID" value="SDB29374.1"/>
    <property type="molecule type" value="Genomic_DNA"/>
</dbReference>
<keyword evidence="1" id="KW-0472">Membrane</keyword>
<keyword evidence="3" id="KW-1185">Reference proteome</keyword>
<reference evidence="2 3" key="1">
    <citation type="submission" date="2016-10" db="EMBL/GenBank/DDBJ databases">
        <authorList>
            <person name="de Groot N.N."/>
        </authorList>
    </citation>
    <scope>NUCLEOTIDE SEQUENCE [LARGE SCALE GENOMIC DNA]</scope>
    <source>
        <strain evidence="2 3">A-4</strain>
    </source>
</reference>
<evidence type="ECO:0000313" key="3">
    <source>
        <dbReference type="Proteomes" id="UP000182508"/>
    </source>
</evidence>
<dbReference type="AlphaFoldDB" id="A0A1G6C9B1"/>